<feature type="domain" description="Transketolase N-terminal" evidence="7">
    <location>
        <begin position="49"/>
        <end position="306"/>
    </location>
</feature>
<comment type="cofactor">
    <cofactor evidence="1">
        <name>thiamine diphosphate</name>
        <dbReference type="ChEBI" id="CHEBI:58937"/>
    </cofactor>
</comment>
<dbReference type="PANTHER" id="PTHR47514:SF1">
    <property type="entry name" value="TRANSKETOLASE N-TERMINAL SECTION-RELATED"/>
    <property type="match status" value="1"/>
</dbReference>
<evidence type="ECO:0000256" key="4">
    <source>
        <dbReference type="ARBA" id="ARBA00022723"/>
    </source>
</evidence>
<accession>B0PGU7</accession>
<dbReference type="eggNOG" id="COG3959">
    <property type="taxonomic scope" value="Bacteria"/>
</dbReference>
<organism evidence="8 9">
    <name type="scientific">Anaerotruncus colihominis DSM 17241</name>
    <dbReference type="NCBI Taxonomy" id="445972"/>
    <lineage>
        <taxon>Bacteria</taxon>
        <taxon>Bacillati</taxon>
        <taxon>Bacillota</taxon>
        <taxon>Clostridia</taxon>
        <taxon>Eubacteriales</taxon>
        <taxon>Oscillospiraceae</taxon>
        <taxon>Anaerotruncus</taxon>
    </lineage>
</organism>
<dbReference type="Proteomes" id="UP000003803">
    <property type="component" value="Unassembled WGS sequence"/>
</dbReference>
<dbReference type="InterPro" id="IPR049557">
    <property type="entry name" value="Transketolase_CS"/>
</dbReference>
<keyword evidence="6" id="KW-0472">Membrane</keyword>
<evidence type="ECO:0000256" key="2">
    <source>
        <dbReference type="ARBA" id="ARBA00007131"/>
    </source>
</evidence>
<evidence type="ECO:0000256" key="5">
    <source>
        <dbReference type="ARBA" id="ARBA00023052"/>
    </source>
</evidence>
<evidence type="ECO:0000259" key="7">
    <source>
        <dbReference type="Pfam" id="PF00456"/>
    </source>
</evidence>
<keyword evidence="5" id="KW-0786">Thiamine pyrophosphate</keyword>
<keyword evidence="6" id="KW-0812">Transmembrane</keyword>
<dbReference type="InterPro" id="IPR005474">
    <property type="entry name" value="Transketolase_N"/>
</dbReference>
<comment type="similarity">
    <text evidence="2">Belongs to the transketolase family.</text>
</comment>
<dbReference type="InterPro" id="IPR029061">
    <property type="entry name" value="THDP-binding"/>
</dbReference>
<keyword evidence="4" id="KW-0479">Metal-binding</keyword>
<dbReference type="STRING" id="169435.ERS852551_00814"/>
<comment type="caution">
    <text evidence="8">The sequence shown here is derived from an EMBL/GenBank/DDBJ whole genome shotgun (WGS) entry which is preliminary data.</text>
</comment>
<feature type="transmembrane region" description="Helical" evidence="6">
    <location>
        <begin position="6"/>
        <end position="24"/>
    </location>
</feature>
<evidence type="ECO:0000256" key="6">
    <source>
        <dbReference type="SAM" id="Phobius"/>
    </source>
</evidence>
<evidence type="ECO:0000313" key="8">
    <source>
        <dbReference type="EMBL" id="EDS09195.1"/>
    </source>
</evidence>
<sequence length="316" mass="33978">MIIQIVCIIIIIGIYVGAAGRGVWKYRIRTGERMSKMEQTRAKELAITAAKIRLAGLEAVHTAASGHIGGSLSVTDVLTVLYFDKMHIDPQNPQDPDRDRFVLSKGHCTPALYPTLALRGFFPVDDLKLFRSIDGHVSGHAEMRYVKGVDMSTGSLGQGLSVAVGMALSGKIDKKDYHVYAIMGDGEIEEGQIWEAAMAAAKFGLDNLCGVVDVNGLQIDGKTADVMPSEPLDQKWEAFGWNVIKCDGHDIAAISDAFDAAAACKGKPSVILAKTVKGKGVSFMENNAGWHGKAPNDEQYETAKAELEATLKGLEG</sequence>
<keyword evidence="6" id="KW-1133">Transmembrane helix</keyword>
<keyword evidence="3" id="KW-0808">Transferase</keyword>
<dbReference type="PANTHER" id="PTHR47514">
    <property type="entry name" value="TRANSKETOLASE N-TERMINAL SECTION-RELATED"/>
    <property type="match status" value="1"/>
</dbReference>
<evidence type="ECO:0000313" key="9">
    <source>
        <dbReference type="Proteomes" id="UP000003803"/>
    </source>
</evidence>
<keyword evidence="9" id="KW-1185">Reference proteome</keyword>
<reference evidence="8" key="2">
    <citation type="submission" date="2013-09" db="EMBL/GenBank/DDBJ databases">
        <title>Draft genome sequence of Anaerotruncus colihominis(DSM 17241).</title>
        <authorList>
            <person name="Sudarsanam P."/>
            <person name="Ley R."/>
            <person name="Guruge J."/>
            <person name="Turnbaugh P.J."/>
            <person name="Mahowald M."/>
            <person name="Liep D."/>
            <person name="Gordon J."/>
        </authorList>
    </citation>
    <scope>NUCLEOTIDE SEQUENCE</scope>
    <source>
        <strain evidence="8">DSM 17241</strain>
    </source>
</reference>
<reference evidence="8" key="1">
    <citation type="submission" date="2007-11" db="EMBL/GenBank/DDBJ databases">
        <authorList>
            <person name="Fulton L."/>
            <person name="Clifton S."/>
            <person name="Fulton B."/>
            <person name="Xu J."/>
            <person name="Minx P."/>
            <person name="Pepin K.H."/>
            <person name="Johnson M."/>
            <person name="Thiruvilangam P."/>
            <person name="Bhonagiri V."/>
            <person name="Nash W.E."/>
            <person name="Mardis E.R."/>
            <person name="Wilson R.K."/>
        </authorList>
    </citation>
    <scope>NUCLEOTIDE SEQUENCE [LARGE SCALE GENOMIC DNA]</scope>
    <source>
        <strain evidence="8">DSM 17241</strain>
    </source>
</reference>
<gene>
    <name evidence="8" type="ORF">ANACOL_03966</name>
</gene>
<evidence type="ECO:0000256" key="3">
    <source>
        <dbReference type="ARBA" id="ARBA00022679"/>
    </source>
</evidence>
<proteinExistence type="inferred from homology"/>
<dbReference type="Gene3D" id="3.40.50.970">
    <property type="match status" value="1"/>
</dbReference>
<dbReference type="GO" id="GO:0016740">
    <property type="term" value="F:transferase activity"/>
    <property type="evidence" value="ECO:0007669"/>
    <property type="project" value="UniProtKB-KW"/>
</dbReference>
<protein>
    <submittedName>
        <fullName evidence="8">Transketolase, thiamine diphosphate binding domain protein</fullName>
    </submittedName>
</protein>
<dbReference type="PROSITE" id="PS00801">
    <property type="entry name" value="TRANSKETOLASE_1"/>
    <property type="match status" value="1"/>
</dbReference>
<dbReference type="Pfam" id="PF00456">
    <property type="entry name" value="Transketolase_N"/>
    <property type="match status" value="1"/>
</dbReference>
<dbReference type="SUPFAM" id="SSF52518">
    <property type="entry name" value="Thiamin diphosphate-binding fold (THDP-binding)"/>
    <property type="match status" value="1"/>
</dbReference>
<dbReference type="HOGENOM" id="CLU_009227_4_1_9"/>
<dbReference type="CDD" id="cd02012">
    <property type="entry name" value="TPP_TK"/>
    <property type="match status" value="1"/>
</dbReference>
<name>B0PGU7_9FIRM</name>
<dbReference type="GO" id="GO:0046872">
    <property type="term" value="F:metal ion binding"/>
    <property type="evidence" value="ECO:0007669"/>
    <property type="project" value="UniProtKB-KW"/>
</dbReference>
<dbReference type="AlphaFoldDB" id="B0PGU7"/>
<evidence type="ECO:0000256" key="1">
    <source>
        <dbReference type="ARBA" id="ARBA00001964"/>
    </source>
</evidence>
<dbReference type="EMBL" id="ABGD02000030">
    <property type="protein sequence ID" value="EDS09195.1"/>
    <property type="molecule type" value="Genomic_DNA"/>
</dbReference>